<sequence length="136" mass="14345">MKEPRVLATRERMRVLVYSDNAATRGQVLTGLGSRPHPGLPEVEYVEAATHAAAIALVHTGNIGLAILDGEATPAGGMAIAKQVRNEVDECPPIIVLIGRSEDGWLARWAQADAVVVHPLDAIRLAEALAALVLSA</sequence>
<protein>
    <recommendedName>
        <fullName evidence="2">Response regulatory domain-containing protein</fullName>
    </recommendedName>
</protein>
<dbReference type="PROSITE" id="PS50110">
    <property type="entry name" value="RESPONSE_REGULATORY"/>
    <property type="match status" value="1"/>
</dbReference>
<feature type="modified residue" description="4-aspartylphosphate" evidence="1">
    <location>
        <position position="69"/>
    </location>
</feature>
<dbReference type="EMBL" id="MIGZ01000210">
    <property type="protein sequence ID" value="ODQ85070.1"/>
    <property type="molecule type" value="Genomic_DNA"/>
</dbReference>
<dbReference type="AlphaFoldDB" id="A0A1E3R589"/>
<proteinExistence type="predicted"/>
<evidence type="ECO:0000256" key="1">
    <source>
        <dbReference type="PROSITE-ProRule" id="PRU00169"/>
    </source>
</evidence>
<evidence type="ECO:0000313" key="3">
    <source>
        <dbReference type="EMBL" id="ODQ85070.1"/>
    </source>
</evidence>
<keyword evidence="1" id="KW-0597">Phosphoprotein</keyword>
<evidence type="ECO:0000313" key="4">
    <source>
        <dbReference type="Proteomes" id="UP000094243"/>
    </source>
</evidence>
<dbReference type="SUPFAM" id="SSF52172">
    <property type="entry name" value="CheY-like"/>
    <property type="match status" value="1"/>
</dbReference>
<organism evidence="3 4">
    <name type="scientific">Mycolicibacterium holsaticum</name>
    <dbReference type="NCBI Taxonomy" id="152142"/>
    <lineage>
        <taxon>Bacteria</taxon>
        <taxon>Bacillati</taxon>
        <taxon>Actinomycetota</taxon>
        <taxon>Actinomycetes</taxon>
        <taxon>Mycobacteriales</taxon>
        <taxon>Mycobacteriaceae</taxon>
        <taxon>Mycolicibacterium</taxon>
    </lineage>
</organism>
<comment type="caution">
    <text evidence="3">The sequence shown here is derived from an EMBL/GenBank/DDBJ whole genome shotgun (WGS) entry which is preliminary data.</text>
</comment>
<feature type="domain" description="Response regulatory" evidence="2">
    <location>
        <begin position="14"/>
        <end position="133"/>
    </location>
</feature>
<gene>
    <name evidence="3" type="ORF">BHQ17_24715</name>
</gene>
<reference evidence="4" key="1">
    <citation type="submission" date="2016-09" db="EMBL/GenBank/DDBJ databases">
        <authorList>
            <person name="Greninger A.L."/>
            <person name="Jerome K.R."/>
            <person name="Mcnair B."/>
            <person name="Wallis C."/>
            <person name="Fang F."/>
        </authorList>
    </citation>
    <scope>NUCLEOTIDE SEQUENCE [LARGE SCALE GENOMIC DNA]</scope>
    <source>
        <strain evidence="4">M7</strain>
    </source>
</reference>
<dbReference type="Proteomes" id="UP000094243">
    <property type="component" value="Unassembled WGS sequence"/>
</dbReference>
<dbReference type="OrthoDB" id="3395459at2"/>
<dbReference type="InterPro" id="IPR011006">
    <property type="entry name" value="CheY-like_superfamily"/>
</dbReference>
<dbReference type="RefSeq" id="WP_069407689.1">
    <property type="nucleotide sequence ID" value="NZ_MIGZ01000210.1"/>
</dbReference>
<evidence type="ECO:0000259" key="2">
    <source>
        <dbReference type="PROSITE" id="PS50110"/>
    </source>
</evidence>
<accession>A0A1E3R589</accession>
<dbReference type="InterPro" id="IPR001789">
    <property type="entry name" value="Sig_transdc_resp-reg_receiver"/>
</dbReference>
<keyword evidence="4" id="KW-1185">Reference proteome</keyword>
<dbReference type="GO" id="GO:0000160">
    <property type="term" value="P:phosphorelay signal transduction system"/>
    <property type="evidence" value="ECO:0007669"/>
    <property type="project" value="InterPro"/>
</dbReference>
<name>A0A1E3R589_9MYCO</name>
<dbReference type="Gene3D" id="3.40.50.2300">
    <property type="match status" value="1"/>
</dbReference>